<evidence type="ECO:0000256" key="1">
    <source>
        <dbReference type="ARBA" id="ARBA00001946"/>
    </source>
</evidence>
<dbReference type="GO" id="GO:0005525">
    <property type="term" value="F:GTP binding"/>
    <property type="evidence" value="ECO:0007669"/>
    <property type="project" value="UniProtKB-KW"/>
</dbReference>
<dbReference type="eggNOG" id="KOG1008">
    <property type="taxonomic scope" value="Eukaryota"/>
</dbReference>
<dbReference type="InterPro" id="IPR049092">
    <property type="entry name" value="MIOS_a-sol"/>
</dbReference>
<keyword evidence="8" id="KW-0819">tRNA processing</keyword>
<dbReference type="EC" id="2.7.7.79" evidence="5"/>
<evidence type="ECO:0000259" key="19">
    <source>
        <dbReference type="Pfam" id="PF17034"/>
    </source>
</evidence>
<dbReference type="InterPro" id="IPR031488">
    <property type="entry name" value="Zn_ribbon_mio"/>
</dbReference>
<dbReference type="PANTHER" id="PTHR16453">
    <property type="entry name" value="WD40 DOMAIN-CONTAINING PROTEIN MIO FAMILY MEMBER"/>
    <property type="match status" value="1"/>
</dbReference>
<evidence type="ECO:0000313" key="21">
    <source>
        <dbReference type="EMBL" id="OAJ40481.1"/>
    </source>
</evidence>
<dbReference type="FunFam" id="3.30.70.3000:FF:000001">
    <property type="entry name" value="tRNA(His) guanylyltransferase"/>
    <property type="match status" value="1"/>
</dbReference>
<dbReference type="Pfam" id="PF04446">
    <property type="entry name" value="Thg1"/>
    <property type="match status" value="1"/>
</dbReference>
<evidence type="ECO:0000256" key="5">
    <source>
        <dbReference type="ARBA" id="ARBA00012511"/>
    </source>
</evidence>
<feature type="domain" description="tRNAHis guanylyltransferase catalytic" evidence="17">
    <location>
        <begin position="1503"/>
        <end position="1632"/>
    </location>
</feature>
<evidence type="ECO:0000256" key="12">
    <source>
        <dbReference type="ARBA" id="ARBA00022741"/>
    </source>
</evidence>
<dbReference type="GO" id="GO:0005737">
    <property type="term" value="C:cytoplasm"/>
    <property type="evidence" value="ECO:0007669"/>
    <property type="project" value="TreeGrafter"/>
</dbReference>
<dbReference type="Gene3D" id="3.30.70.3000">
    <property type="match status" value="1"/>
</dbReference>
<dbReference type="InterPro" id="IPR036322">
    <property type="entry name" value="WD40_repeat_dom_sf"/>
</dbReference>
<evidence type="ECO:0000256" key="4">
    <source>
        <dbReference type="ARBA" id="ARBA00010113"/>
    </source>
</evidence>
<dbReference type="Pfam" id="PF17010">
    <property type="entry name" value="DUF5092"/>
    <property type="match status" value="1"/>
</dbReference>
<dbReference type="Pfam" id="PF17034">
    <property type="entry name" value="zinc_ribbon_16"/>
    <property type="match status" value="1"/>
</dbReference>
<keyword evidence="10" id="KW-0479">Metal-binding</keyword>
<evidence type="ECO:0000256" key="9">
    <source>
        <dbReference type="ARBA" id="ARBA00022695"/>
    </source>
</evidence>
<comment type="cofactor">
    <cofactor evidence="1">
        <name>Mg(2+)</name>
        <dbReference type="ChEBI" id="CHEBI:18420"/>
    </cofactor>
</comment>
<dbReference type="Pfam" id="PF21719">
    <property type="entry name" value="MIOS_a-sol"/>
    <property type="match status" value="1"/>
</dbReference>
<organism evidence="21 22">
    <name type="scientific">Batrachochytrium dendrobatidis (strain JEL423)</name>
    <dbReference type="NCBI Taxonomy" id="403673"/>
    <lineage>
        <taxon>Eukaryota</taxon>
        <taxon>Fungi</taxon>
        <taxon>Fungi incertae sedis</taxon>
        <taxon>Chytridiomycota</taxon>
        <taxon>Chytridiomycota incertae sedis</taxon>
        <taxon>Chytridiomycetes</taxon>
        <taxon>Rhizophydiales</taxon>
        <taxon>Rhizophydiales incertae sedis</taxon>
        <taxon>Batrachochytrium</taxon>
    </lineage>
</organism>
<keyword evidence="7" id="KW-0808">Transferase</keyword>
<accession>A0A177WM71</accession>
<keyword evidence="9" id="KW-0548">Nucleotidyltransferase</keyword>
<keyword evidence="11" id="KW-0677">Repeat</keyword>
<evidence type="ECO:0000256" key="15">
    <source>
        <dbReference type="ARBA" id="ARBA00032480"/>
    </source>
</evidence>
<dbReference type="GO" id="GO:1904263">
    <property type="term" value="P:positive regulation of TORC1 signaling"/>
    <property type="evidence" value="ECO:0007669"/>
    <property type="project" value="TreeGrafter"/>
</dbReference>
<dbReference type="InterPro" id="IPR024956">
    <property type="entry name" value="tRNAHis_GuaTrfase_cat"/>
</dbReference>
<feature type="domain" description="GATOR2 complex protein MIO zinc-ribbon like" evidence="19">
    <location>
        <begin position="1381"/>
        <end position="1495"/>
    </location>
</feature>
<comment type="function">
    <text evidence="2">Adds a GMP to the 5'-end of tRNA(His) after transcription and RNase P cleavage.</text>
</comment>
<dbReference type="CDD" id="cd16691">
    <property type="entry name" value="mRING-H2-C3H3C2_Mio"/>
    <property type="match status" value="1"/>
</dbReference>
<dbReference type="OrthoDB" id="341486at2759"/>
<keyword evidence="13" id="KW-0460">Magnesium</keyword>
<evidence type="ECO:0000256" key="10">
    <source>
        <dbReference type="ARBA" id="ARBA00022723"/>
    </source>
</evidence>
<dbReference type="Pfam" id="PF21720">
    <property type="entry name" value="MIOS_WD40"/>
    <property type="match status" value="1"/>
</dbReference>
<proteinExistence type="inferred from homology"/>
<dbReference type="VEuPathDB" id="FungiDB:BDEG_24211"/>
<evidence type="ECO:0000313" key="22">
    <source>
        <dbReference type="Proteomes" id="UP000077115"/>
    </source>
</evidence>
<dbReference type="GO" id="GO:0000287">
    <property type="term" value="F:magnesium ion binding"/>
    <property type="evidence" value="ECO:0007669"/>
    <property type="project" value="InterPro"/>
</dbReference>
<keyword evidence="12" id="KW-0547">Nucleotide-binding</keyword>
<gene>
    <name evidence="21" type="ORF">BDEG_24211</name>
</gene>
<evidence type="ECO:0000259" key="20">
    <source>
        <dbReference type="Pfam" id="PF21719"/>
    </source>
</evidence>
<evidence type="ECO:0000256" key="6">
    <source>
        <dbReference type="ARBA" id="ARBA00022574"/>
    </source>
</evidence>
<evidence type="ECO:0000256" key="11">
    <source>
        <dbReference type="ARBA" id="ARBA00022737"/>
    </source>
</evidence>
<dbReference type="InterPro" id="IPR001680">
    <property type="entry name" value="WD40_rpt"/>
</dbReference>
<keyword evidence="6" id="KW-0853">WD repeat</keyword>
<feature type="domain" description="Thg1 C-terminal" evidence="18">
    <location>
        <begin position="1636"/>
        <end position="1744"/>
    </location>
</feature>
<evidence type="ECO:0000256" key="16">
    <source>
        <dbReference type="ARBA" id="ARBA00047281"/>
    </source>
</evidence>
<evidence type="ECO:0000259" key="17">
    <source>
        <dbReference type="Pfam" id="PF04446"/>
    </source>
</evidence>
<dbReference type="EMBL" id="DS022304">
    <property type="protein sequence ID" value="OAJ40481.1"/>
    <property type="molecule type" value="Genomic_DNA"/>
</dbReference>
<dbReference type="Proteomes" id="UP000077115">
    <property type="component" value="Unassembled WGS sequence"/>
</dbReference>
<evidence type="ECO:0000256" key="2">
    <source>
        <dbReference type="ARBA" id="ARBA00002939"/>
    </source>
</evidence>
<dbReference type="InterPro" id="IPR037593">
    <property type="entry name" value="MIOS/Sea4"/>
</dbReference>
<comment type="similarity">
    <text evidence="3">Belongs to the WD repeat mio family.</text>
</comment>
<keyword evidence="14" id="KW-0342">GTP-binding</keyword>
<dbReference type="InterPro" id="IPR038469">
    <property type="entry name" value="tRNAHis_GuaTrfase_Thg1_sf"/>
</dbReference>
<comment type="similarity">
    <text evidence="4">Belongs to the tRNA(His) guanylyltransferase family.</text>
</comment>
<sequence>MGDIIRLLDSSGEKVVDSVACDYEDSFSLETFGDLCEMHRRASPKEKSFIIARVQTWDPKQPDKAFYSYYNAFHLNKILFQTQNYLGKRFIHRLHVLNPLTNSDIIGNVQYYILKNRSFNTDGVVEIPLLPPAESVELFKPPADDTSLAVSTKTSVISNSELYIPPPTSYQKSRKTSLRLHIDPTTLGGASFKSPGEFTPGTPAIIEVEEDEPGPAWTRGMHAVAEVLDDDSAEGVKSGSHGNIFQASFSKSKAYFRRTGPFSATVAPSESEIMKIKASQKRSMSLTVAQAKDLIPEGVKNRRRTEFSIPITNLPPSKPVHVHQPKKVQAPPGIITRFTVPVPKDDLVKIVPKTYRGHRRSLSYQNAVSASGTPASFEEWVRMVHLEKGQLKDKQMNESGDEYDVVKPFAQTPLQINLNDLGPNVMINGSSIKTCGSEVVQPTTPKLPVDIVPQAIHSVTSKVSNDDINDDTEDCESQVELTVYDAHLIATDNDFLESSKIRAIFRENAVVPDDAKLFEMPEFNESALRMSLQSGRQSRRISWSPLPATKQLFLLYSGTDLKLCEWTGQDSQPGTDSVHQTRAVAIHTNTALIKSVSWCQDSKFPGVFAIGNVSGKVSLVNLASFSVLDGLSWLTSTDQQFMSETPSNGISSETLLFYRSLLKNCNHIPLRSEYVPSNTRSCNVVSFSPTNTQLLLAGFDKVRSDHCLYIWDICSTQAEKEKSEIPSSKNVTAFESPSLKKAIFRCGSSEGISSAAWMMDSAARVVVGIGFRSIRSYDLRVDSGQGPVFSVNTKAIHGLAADPFCINRFTSFGDDGIVRVWDERKITEPILTLNPEFRFGISNISWSPTRYGLLQCSGKDSSTIKFFHIHDAFKENTNNALVPSFNQVEHDLQYPPQSEPVDHHSVSLASNVLVKSQHPVTSPSAYTLKGVDVPLSTQESRMAFGYESFIWKNQSGDEKIRISKLPSVSQLSFSPSGMISTSNDTFVEFWGLDSAERSQDEDLDIATSMCNRVQEGYGFDCQLNIKISSSNQQLNSLWQLISMIIAEPVVDGSFDVCNPRLSSGDPGFRATDSQQNTSIIDKAGMIGILQLITSREPDTVASSFADENTVSGLSSKRILALRLCGYSIDQTAERDDLDPVSLNFDQHGYYERMAGMELFYSGNLDGAIECLYASKENHLQLLAAALAGLVSSRLYTSSASGLQGQEIFKNLGADQTNPYVRAMFTFATSNGDWNCVLKDDSLSLADRIAVAVRFLVVFLEDLTKKAIAEGRIDGLLLTGLGAAGIDLIESYVNQTGDIQTASLILTMCGLDASADARVDNWIETYRGLLDRWQLYHQRAHFDIQRRKKALLVSSMRRFSSRLAHTTVPVVDRISPQVHVRCNFCSQPISNIIQHKRSPQLVGMLATGVQKHKSTTCQHCGKSLPRCAICCQSMGGNMESIYSAMPALGIVNDSDTEHPAKIDSWFTWCQSCKHGGHTRHILDWFKQHSYLRHSLCQTIYSSRFEYVRLFEQSTSLLRNTWIVVRVDGHGFHRFSKTHTFAKPNDTRSIRLLNHCAAVVMREFNDIVIAYGQSDEFSFVFHPSTTLYGRREAKIITNLCSIFTSSFVMNWPTFFPEDTLQYPPSFDARAVCYPTVLNLKDYLSWRQADCHINNLYNTAFWALVLDPKEPKSETEAEAILRVTDAAAKNELLFSRFGINYNTIDPLFRKGSVLFRQKTKSVEKIREDGSPVMRDRSEIKTEHVDIIGEQFWESMPNILT</sequence>
<protein>
    <recommendedName>
        <fullName evidence="5">tRNA(His) guanylyltransferase</fullName>
        <ecNumber evidence="5">2.7.7.79</ecNumber>
    </recommendedName>
    <alternativeName>
        <fullName evidence="15">tRNA-histidine guanylyltransferase</fullName>
    </alternativeName>
</protein>
<dbReference type="InterPro" id="IPR015943">
    <property type="entry name" value="WD40/YVTN_repeat-like_dom_sf"/>
</dbReference>
<dbReference type="STRING" id="403673.A0A177WM71"/>
<evidence type="ECO:0000259" key="18">
    <source>
        <dbReference type="Pfam" id="PF14413"/>
    </source>
</evidence>
<dbReference type="InterPro" id="IPR031537">
    <property type="entry name" value="DUF5092"/>
</dbReference>
<evidence type="ECO:0000256" key="7">
    <source>
        <dbReference type="ARBA" id="ARBA00022679"/>
    </source>
</evidence>
<reference evidence="21 22" key="2">
    <citation type="submission" date="2016-05" db="EMBL/GenBank/DDBJ databases">
        <title>Lineage-specific infection strategies underlie the spectrum of fungal disease in amphibians.</title>
        <authorList>
            <person name="Cuomo C.A."/>
            <person name="Farrer R.A."/>
            <person name="James T."/>
            <person name="Longcore J."/>
            <person name="Birren B."/>
        </authorList>
    </citation>
    <scope>NUCLEOTIDE SEQUENCE [LARGE SCALE GENOMIC DNA]</scope>
    <source>
        <strain evidence="21 22">JEL423</strain>
    </source>
</reference>
<dbReference type="InterPro" id="IPR025845">
    <property type="entry name" value="Thg1_C_dom"/>
</dbReference>
<dbReference type="GO" id="GO:0008193">
    <property type="term" value="F:tRNA guanylyltransferase activity"/>
    <property type="evidence" value="ECO:0007669"/>
    <property type="project" value="UniProtKB-EC"/>
</dbReference>
<dbReference type="SMART" id="SM00320">
    <property type="entry name" value="WD40"/>
    <property type="match status" value="5"/>
</dbReference>
<comment type="catalytic activity">
    <reaction evidence="16">
        <text>a 5'-end ribonucleotide-tRNA(His) + GTP + ATP + H2O = a 5'-end phospho-guanosine-ribonucleotide-tRNA(His) + AMP + 2 diphosphate + H(+)</text>
        <dbReference type="Rhea" id="RHEA:54564"/>
        <dbReference type="Rhea" id="RHEA-COMP:14193"/>
        <dbReference type="Rhea" id="RHEA-COMP:14917"/>
        <dbReference type="ChEBI" id="CHEBI:15377"/>
        <dbReference type="ChEBI" id="CHEBI:15378"/>
        <dbReference type="ChEBI" id="CHEBI:30616"/>
        <dbReference type="ChEBI" id="CHEBI:33019"/>
        <dbReference type="ChEBI" id="CHEBI:37565"/>
        <dbReference type="ChEBI" id="CHEBI:138282"/>
        <dbReference type="ChEBI" id="CHEBI:141847"/>
        <dbReference type="ChEBI" id="CHEBI:456215"/>
        <dbReference type="EC" id="2.7.7.79"/>
    </reaction>
</comment>
<evidence type="ECO:0000256" key="14">
    <source>
        <dbReference type="ARBA" id="ARBA00023134"/>
    </source>
</evidence>
<evidence type="ECO:0000256" key="3">
    <source>
        <dbReference type="ARBA" id="ARBA00009713"/>
    </source>
</evidence>
<name>A0A177WM71_BATDL</name>
<dbReference type="PANTHER" id="PTHR16453:SF9">
    <property type="entry name" value="GATOR COMPLEX PROTEIN MIOS"/>
    <property type="match status" value="1"/>
</dbReference>
<dbReference type="Gene3D" id="2.130.10.10">
    <property type="entry name" value="YVTN repeat-like/Quinoprotein amine dehydrogenase"/>
    <property type="match status" value="2"/>
</dbReference>
<feature type="domain" description="MIOS-like alpha-solenoid" evidence="20">
    <location>
        <begin position="1009"/>
        <end position="1254"/>
    </location>
</feature>
<evidence type="ECO:0000256" key="13">
    <source>
        <dbReference type="ARBA" id="ARBA00022842"/>
    </source>
</evidence>
<dbReference type="Pfam" id="PF14413">
    <property type="entry name" value="Thg1C"/>
    <property type="match status" value="1"/>
</dbReference>
<reference evidence="21 22" key="1">
    <citation type="submission" date="2006-10" db="EMBL/GenBank/DDBJ databases">
        <title>The Genome Sequence of Batrachochytrium dendrobatidis JEL423.</title>
        <authorList>
            <consortium name="The Broad Institute Genome Sequencing Platform"/>
            <person name="Birren B."/>
            <person name="Lander E."/>
            <person name="Galagan J."/>
            <person name="Cuomo C."/>
            <person name="Devon K."/>
            <person name="Jaffe D."/>
            <person name="Butler J."/>
            <person name="Alvarez P."/>
            <person name="Gnerre S."/>
            <person name="Grabherr M."/>
            <person name="Kleber M."/>
            <person name="Mauceli E."/>
            <person name="Brockman W."/>
            <person name="Young S."/>
            <person name="LaButti K."/>
            <person name="Sykes S."/>
            <person name="DeCaprio D."/>
            <person name="Crawford M."/>
            <person name="Koehrsen M."/>
            <person name="Engels R."/>
            <person name="Montgomery P."/>
            <person name="Pearson M."/>
            <person name="Howarth C."/>
            <person name="Larson L."/>
            <person name="White J."/>
            <person name="O'Leary S."/>
            <person name="Kodira C."/>
            <person name="Zeng Q."/>
            <person name="Yandava C."/>
            <person name="Alvarado L."/>
            <person name="Longcore J."/>
            <person name="James T."/>
        </authorList>
    </citation>
    <scope>NUCLEOTIDE SEQUENCE [LARGE SCALE GENOMIC DNA]</scope>
    <source>
        <strain evidence="21 22">JEL423</strain>
    </source>
</reference>
<dbReference type="SUPFAM" id="SSF50978">
    <property type="entry name" value="WD40 repeat-like"/>
    <property type="match status" value="1"/>
</dbReference>
<dbReference type="GO" id="GO:0006400">
    <property type="term" value="P:tRNA modification"/>
    <property type="evidence" value="ECO:0007669"/>
    <property type="project" value="InterPro"/>
</dbReference>
<evidence type="ECO:0000256" key="8">
    <source>
        <dbReference type="ARBA" id="ARBA00022694"/>
    </source>
</evidence>